<sequence length="199" mass="22473">MDKIKVSRAVIVEGRYDKAKLSSLIDGVIIQTDGFRIYKDREKIAMIRALANQRGLLILTDSDRAGFQLRNFIRSIAKGADIRHVYIPQIKGKEKRKAVPGKEHLLGVEGIDADCLRTLIEQAGALDREEPKRSRPITKLDFFEDGLSGGADAKKKRESLLKKLGLPTYLSQNSLLDVINGLITYEEYRAFCKQIKEEQ</sequence>
<dbReference type="PANTHER" id="PTHR39156:SF2">
    <property type="entry name" value="DNA PRIMASE (BACTERIAL TYPE) AND SMALL PRIMASE-LIKE PROTEINS"/>
    <property type="match status" value="1"/>
</dbReference>
<protein>
    <submittedName>
        <fullName evidence="2">DUF4093 domain-containing protein</fullName>
    </submittedName>
</protein>
<reference evidence="2" key="2">
    <citation type="journal article" date="2021" name="Sci. Rep.">
        <title>The distribution of antibiotic resistance genes in chicken gut microbiota commensals.</title>
        <authorList>
            <person name="Juricova H."/>
            <person name="Matiasovicova J."/>
            <person name="Kubasova T."/>
            <person name="Cejkova D."/>
            <person name="Rychlik I."/>
        </authorList>
    </citation>
    <scope>NUCLEOTIDE SEQUENCE</scope>
    <source>
        <strain evidence="2">An559</strain>
    </source>
</reference>
<dbReference type="AlphaFoldDB" id="A0A939BFF6"/>
<dbReference type="Gene3D" id="3.40.1360.10">
    <property type="match status" value="1"/>
</dbReference>
<dbReference type="Proteomes" id="UP000774750">
    <property type="component" value="Unassembled WGS sequence"/>
</dbReference>
<dbReference type="Pfam" id="PF13331">
    <property type="entry name" value="DUF4093"/>
    <property type="match status" value="1"/>
</dbReference>
<dbReference type="InterPro" id="IPR006171">
    <property type="entry name" value="TOPRIM_dom"/>
</dbReference>
<name>A0A939BFF6_9FIRM</name>
<gene>
    <name evidence="2" type="ORF">H6A12_11430</name>
</gene>
<dbReference type="GO" id="GO:0006364">
    <property type="term" value="P:rRNA processing"/>
    <property type="evidence" value="ECO:0007669"/>
    <property type="project" value="TreeGrafter"/>
</dbReference>
<dbReference type="InterPro" id="IPR025156">
    <property type="entry name" value="RNase_M5_C"/>
</dbReference>
<feature type="domain" description="Toprim" evidence="1">
    <location>
        <begin position="7"/>
        <end position="82"/>
    </location>
</feature>
<dbReference type="GO" id="GO:0043822">
    <property type="term" value="F:ribonuclease M5 activity"/>
    <property type="evidence" value="ECO:0007669"/>
    <property type="project" value="TreeGrafter"/>
</dbReference>
<keyword evidence="3" id="KW-1185">Reference proteome</keyword>
<dbReference type="SUPFAM" id="SSF110455">
    <property type="entry name" value="Toprim domain"/>
    <property type="match status" value="1"/>
</dbReference>
<dbReference type="EMBL" id="JACJKY010000025">
    <property type="protein sequence ID" value="MBM6921761.1"/>
    <property type="molecule type" value="Genomic_DNA"/>
</dbReference>
<dbReference type="RefSeq" id="WP_204447989.1">
    <property type="nucleotide sequence ID" value="NZ_JACJKY010000025.1"/>
</dbReference>
<proteinExistence type="predicted"/>
<organism evidence="2 3">
    <name type="scientific">Merdimmobilis hominis</name>
    <dbReference type="NCBI Taxonomy" id="2897707"/>
    <lineage>
        <taxon>Bacteria</taxon>
        <taxon>Bacillati</taxon>
        <taxon>Bacillota</taxon>
        <taxon>Clostridia</taxon>
        <taxon>Eubacteriales</taxon>
        <taxon>Oscillospiraceae</taxon>
        <taxon>Merdimmobilis</taxon>
    </lineage>
</organism>
<dbReference type="SMART" id="SM00493">
    <property type="entry name" value="TOPRIM"/>
    <property type="match status" value="1"/>
</dbReference>
<reference evidence="2" key="1">
    <citation type="submission" date="2020-08" db="EMBL/GenBank/DDBJ databases">
        <authorList>
            <person name="Cejkova D."/>
            <person name="Kubasova T."/>
            <person name="Jahodarova E."/>
            <person name="Rychlik I."/>
        </authorList>
    </citation>
    <scope>NUCLEOTIDE SEQUENCE</scope>
    <source>
        <strain evidence="2">An559</strain>
    </source>
</reference>
<dbReference type="PANTHER" id="PTHR39156">
    <property type="entry name" value="RIBONUCLEASE M5"/>
    <property type="match status" value="1"/>
</dbReference>
<evidence type="ECO:0000259" key="1">
    <source>
        <dbReference type="SMART" id="SM00493"/>
    </source>
</evidence>
<evidence type="ECO:0000313" key="3">
    <source>
        <dbReference type="Proteomes" id="UP000774750"/>
    </source>
</evidence>
<accession>A0A939BFF6</accession>
<evidence type="ECO:0000313" key="2">
    <source>
        <dbReference type="EMBL" id="MBM6921761.1"/>
    </source>
</evidence>
<comment type="caution">
    <text evidence="2">The sequence shown here is derived from an EMBL/GenBank/DDBJ whole genome shotgun (WGS) entry which is preliminary data.</text>
</comment>